<dbReference type="PANTHER" id="PTHR42829">
    <property type="entry name" value="NADH-UBIQUINONE OXIDOREDUCTASE CHAIN 5"/>
    <property type="match status" value="1"/>
</dbReference>
<feature type="transmembrane region" description="Helical" evidence="16">
    <location>
        <begin position="241"/>
        <end position="257"/>
    </location>
</feature>
<evidence type="ECO:0000256" key="11">
    <source>
        <dbReference type="ARBA" id="ARBA00023027"/>
    </source>
</evidence>
<keyword evidence="12 16" id="KW-0830">Ubiquinone</keyword>
<feature type="transmembrane region" description="Helical" evidence="16">
    <location>
        <begin position="136"/>
        <end position="156"/>
    </location>
</feature>
<feature type="transmembrane region" description="Helical" evidence="16">
    <location>
        <begin position="564"/>
        <end position="582"/>
    </location>
</feature>
<feature type="transmembrane region" description="Helical" evidence="16">
    <location>
        <begin position="176"/>
        <end position="195"/>
    </location>
</feature>
<feature type="domain" description="NADH-Ubiquinone oxidoreductase (complex I) chain 5 N-terminal" evidence="18">
    <location>
        <begin position="64"/>
        <end position="113"/>
    </location>
</feature>
<dbReference type="GO" id="GO:0015990">
    <property type="term" value="P:electron transport coupled proton transport"/>
    <property type="evidence" value="ECO:0007669"/>
    <property type="project" value="TreeGrafter"/>
</dbReference>
<gene>
    <name evidence="20" type="primary">ND5</name>
</gene>
<keyword evidence="8" id="KW-1278">Translocase</keyword>
<feature type="transmembrane region" description="Helical" evidence="16">
    <location>
        <begin position="527"/>
        <end position="552"/>
    </location>
</feature>
<dbReference type="PRINTS" id="PR01434">
    <property type="entry name" value="NADHDHGNASE5"/>
</dbReference>
<reference evidence="20" key="2">
    <citation type="journal article" date="2019" name="Curr. Biol.">
        <title>Polyplacotoma mediterranea is a new ramified placozoan species.</title>
        <authorList>
            <person name="Osigus H.J."/>
            <person name="Rolfes S."/>
            <person name="Herzog R."/>
            <person name="Kamm K."/>
            <person name="Schierwater B."/>
        </authorList>
    </citation>
    <scope>NUCLEOTIDE SEQUENCE</scope>
</reference>
<feature type="transmembrane region" description="Helical" evidence="16">
    <location>
        <begin position="367"/>
        <end position="387"/>
    </location>
</feature>
<reference evidence="20" key="1">
    <citation type="submission" date="2018-07" db="EMBL/GenBank/DDBJ databases">
        <authorList>
            <person name="Osigus H.-J."/>
            <person name="Schierwater B."/>
        </authorList>
    </citation>
    <scope>NUCLEOTIDE SEQUENCE</scope>
</reference>
<feature type="transmembrane region" description="Helical" evidence="16">
    <location>
        <begin position="454"/>
        <end position="472"/>
    </location>
</feature>
<dbReference type="GO" id="GO:0042773">
    <property type="term" value="P:ATP synthesis coupled electron transport"/>
    <property type="evidence" value="ECO:0007669"/>
    <property type="project" value="InterPro"/>
</dbReference>
<dbReference type="Pfam" id="PF00361">
    <property type="entry name" value="Proton_antipo_M"/>
    <property type="match status" value="1"/>
</dbReference>
<dbReference type="AlphaFoldDB" id="A0A481YLZ5"/>
<dbReference type="InterPro" id="IPR001516">
    <property type="entry name" value="Proton_antipo_N"/>
</dbReference>
<protein>
    <recommendedName>
        <fullName evidence="3 16">NADH-ubiquinone oxidoreductase chain 5</fullName>
        <ecNumber evidence="2 16">7.1.1.2</ecNumber>
    </recommendedName>
</protein>
<comment type="subcellular location">
    <subcellularLocation>
        <location evidence="1">Mitochondrion inner membrane</location>
        <topology evidence="1">Multi-pass membrane protein</topology>
    </subcellularLocation>
</comment>
<feature type="domain" description="NADH:quinone oxidoreductase/Mrp antiporter transmembrane" evidence="17">
    <location>
        <begin position="130"/>
        <end position="403"/>
    </location>
</feature>
<organism evidence="20">
    <name type="scientific">Polyplacotoma mediterranea</name>
    <dbReference type="NCBI Taxonomy" id="2283839"/>
    <lineage>
        <taxon>Eukaryota</taxon>
        <taxon>Metazoa</taxon>
        <taxon>Placozoa</taxon>
        <taxon>Polyplacotoma</taxon>
    </lineage>
</organism>
<evidence type="ECO:0000256" key="4">
    <source>
        <dbReference type="ARBA" id="ARBA00022448"/>
    </source>
</evidence>
<evidence type="ECO:0000256" key="1">
    <source>
        <dbReference type="ARBA" id="ARBA00004448"/>
    </source>
</evidence>
<geneLocation type="mitochondrion" evidence="20"/>
<dbReference type="CTD" id="4540"/>
<keyword evidence="13 16" id="KW-0496">Mitochondrion</keyword>
<sequence>MYLIILLLPLINTLFLGLGGRFFGTKGSGILSTICIGSSWLISLILAYEILINDAIVQINLYKWIESELLITHMGLLYDKISMVMLVVITSISALVHIYSTSYMSDDPHVPRFLCYLSLFTLLMMILVTSDNYLQLFIGWEGVGICSYLLVAFWTTRIQANKAAIKAIIVNRVGDVAVILGFILIFLSFGSLDYITTSVVTQIKKEYIGILLLIGAIGKSAQLGLHTWLPDAMEGPTPVSALIHAATMVTAGVFLLIRSFPLIENVPSTLLIITIFGALTAFFGATVGLVQNDLKKVIAYSTCSQLGYMILIIGLGSHTVGLFHLVNHAFFKALLFLSAGSVIHTLVDEQDMRKMGGLIHSIPFTYSVMLIGSFSIMGFPYLTGYYSKDLILELAYSHRNLLLPSRGSVFAFWLGTISAFLTAFYSIRLIYLTFIIPPNYPRDSFKFPLKADPILFFVFLFLSFGAIFIGYLTQDIIIGEISHPLVPPLIKILPTLMGLFGMFFCLFLWKFWQFIPFGFFWKGILPIYYFLGGAWQFNHIFSYLIIVPVFNFGDKITYKIIDRGLLELIGPQGLVFLFIRILRTLSHSQSGVLSGYALIILSFSIIFLTLFIY</sequence>
<keyword evidence="11 16" id="KW-0520">NAD</keyword>
<keyword evidence="7" id="KW-0999">Mitochondrion inner membrane</keyword>
<dbReference type="InterPro" id="IPR001750">
    <property type="entry name" value="ND/Mrp_TM"/>
</dbReference>
<evidence type="ECO:0000256" key="5">
    <source>
        <dbReference type="ARBA" id="ARBA00022660"/>
    </source>
</evidence>
<feature type="transmembrane region" description="Helical" evidence="16">
    <location>
        <begin position="408"/>
        <end position="434"/>
    </location>
</feature>
<evidence type="ECO:0000256" key="8">
    <source>
        <dbReference type="ARBA" id="ARBA00022967"/>
    </source>
</evidence>
<dbReference type="EMBL" id="MH682141">
    <property type="protein sequence ID" value="QBK82185.1"/>
    <property type="molecule type" value="Genomic_DNA"/>
</dbReference>
<evidence type="ECO:0000256" key="14">
    <source>
        <dbReference type="ARBA" id="ARBA00023136"/>
    </source>
</evidence>
<dbReference type="InterPro" id="IPR010934">
    <property type="entry name" value="NADH_DH_su5_C"/>
</dbReference>
<evidence type="ECO:0000256" key="2">
    <source>
        <dbReference type="ARBA" id="ARBA00012944"/>
    </source>
</evidence>
<evidence type="ECO:0000259" key="17">
    <source>
        <dbReference type="Pfam" id="PF00361"/>
    </source>
</evidence>
<comment type="function">
    <text evidence="16">Core subunit of the mitochondrial membrane respiratory chain NADH dehydrogenase (Complex I) which catalyzes electron transfer from NADH through the respiratory chain, using ubiquinone as an electron acceptor. Essential for the catalytic activity and assembly of complex I.</text>
</comment>
<keyword evidence="5" id="KW-0679">Respiratory chain</keyword>
<feature type="domain" description="NADH dehydrogenase subunit 5 C-terminal" evidence="19">
    <location>
        <begin position="425"/>
        <end position="610"/>
    </location>
</feature>
<keyword evidence="10 16" id="KW-1133">Transmembrane helix</keyword>
<dbReference type="GO" id="GO:0003954">
    <property type="term" value="F:NADH dehydrogenase activity"/>
    <property type="evidence" value="ECO:0007669"/>
    <property type="project" value="TreeGrafter"/>
</dbReference>
<feature type="transmembrane region" description="Helical" evidence="16">
    <location>
        <begin position="269"/>
        <end position="291"/>
    </location>
</feature>
<evidence type="ECO:0000256" key="9">
    <source>
        <dbReference type="ARBA" id="ARBA00022982"/>
    </source>
</evidence>
<evidence type="ECO:0000256" key="15">
    <source>
        <dbReference type="ARBA" id="ARBA00049551"/>
    </source>
</evidence>
<dbReference type="Pfam" id="PF00662">
    <property type="entry name" value="Proton_antipo_N"/>
    <property type="match status" value="1"/>
</dbReference>
<dbReference type="NCBIfam" id="NF005141">
    <property type="entry name" value="PRK06590.1"/>
    <property type="match status" value="1"/>
</dbReference>
<evidence type="ECO:0000313" key="20">
    <source>
        <dbReference type="EMBL" id="QBK82185.1"/>
    </source>
</evidence>
<evidence type="ECO:0000259" key="19">
    <source>
        <dbReference type="Pfam" id="PF06455"/>
    </source>
</evidence>
<evidence type="ECO:0000256" key="16">
    <source>
        <dbReference type="RuleBase" id="RU003404"/>
    </source>
</evidence>
<keyword evidence="9" id="KW-0249">Electron transport</keyword>
<dbReference type="GO" id="GO:0008137">
    <property type="term" value="F:NADH dehydrogenase (ubiquinone) activity"/>
    <property type="evidence" value="ECO:0007669"/>
    <property type="project" value="UniProtKB-EC"/>
</dbReference>
<dbReference type="RefSeq" id="YP_009582145.1">
    <property type="nucleotide sequence ID" value="NC_041549.1"/>
</dbReference>
<evidence type="ECO:0000256" key="6">
    <source>
        <dbReference type="ARBA" id="ARBA00022692"/>
    </source>
</evidence>
<evidence type="ECO:0000256" key="10">
    <source>
        <dbReference type="ARBA" id="ARBA00022989"/>
    </source>
</evidence>
<evidence type="ECO:0000256" key="7">
    <source>
        <dbReference type="ARBA" id="ARBA00022792"/>
    </source>
</evidence>
<evidence type="ECO:0000259" key="18">
    <source>
        <dbReference type="Pfam" id="PF00662"/>
    </source>
</evidence>
<evidence type="ECO:0000256" key="12">
    <source>
        <dbReference type="ARBA" id="ARBA00023075"/>
    </source>
</evidence>
<dbReference type="InterPro" id="IPR003945">
    <property type="entry name" value="NU5C-like"/>
</dbReference>
<dbReference type="Pfam" id="PF06455">
    <property type="entry name" value="NADH5_C"/>
    <property type="match status" value="1"/>
</dbReference>
<feature type="transmembrane region" description="Helical" evidence="16">
    <location>
        <begin position="297"/>
        <end position="317"/>
    </location>
</feature>
<proteinExistence type="inferred from homology"/>
<dbReference type="NCBIfam" id="TIGR01974">
    <property type="entry name" value="NDH_I_L"/>
    <property type="match status" value="1"/>
</dbReference>
<feature type="transmembrane region" description="Helical" evidence="16">
    <location>
        <begin position="594"/>
        <end position="612"/>
    </location>
</feature>
<feature type="transmembrane region" description="Helical" evidence="16">
    <location>
        <begin position="29"/>
        <end position="51"/>
    </location>
</feature>
<keyword evidence="4 16" id="KW-0813">Transport</keyword>
<feature type="transmembrane region" description="Helical" evidence="16">
    <location>
        <begin position="111"/>
        <end position="129"/>
    </location>
</feature>
<keyword evidence="6 16" id="KW-0812">Transmembrane</keyword>
<feature type="transmembrane region" description="Helical" evidence="16">
    <location>
        <begin position="81"/>
        <end position="99"/>
    </location>
</feature>
<comment type="similarity">
    <text evidence="16">Belongs to the complex I subunit 5 family.</text>
</comment>
<feature type="transmembrane region" description="Helical" evidence="16">
    <location>
        <begin position="492"/>
        <end position="515"/>
    </location>
</feature>
<dbReference type="InterPro" id="IPR018393">
    <property type="entry name" value="NADHpl_OxRdtase_5_subgr"/>
</dbReference>
<evidence type="ECO:0000256" key="13">
    <source>
        <dbReference type="ARBA" id="ARBA00023128"/>
    </source>
</evidence>
<evidence type="ECO:0000256" key="3">
    <source>
        <dbReference type="ARBA" id="ARBA00021096"/>
    </source>
</evidence>
<accession>A0A481YLZ5</accession>
<feature type="transmembrane region" description="Helical" evidence="16">
    <location>
        <begin position="207"/>
        <end position="229"/>
    </location>
</feature>
<dbReference type="GeneID" id="39710134"/>
<comment type="catalytic activity">
    <reaction evidence="15 16">
        <text>a ubiquinone + NADH + 5 H(+)(in) = a ubiquinol + NAD(+) + 4 H(+)(out)</text>
        <dbReference type="Rhea" id="RHEA:29091"/>
        <dbReference type="Rhea" id="RHEA-COMP:9565"/>
        <dbReference type="Rhea" id="RHEA-COMP:9566"/>
        <dbReference type="ChEBI" id="CHEBI:15378"/>
        <dbReference type="ChEBI" id="CHEBI:16389"/>
        <dbReference type="ChEBI" id="CHEBI:17976"/>
        <dbReference type="ChEBI" id="CHEBI:57540"/>
        <dbReference type="ChEBI" id="CHEBI:57945"/>
        <dbReference type="EC" id="7.1.1.2"/>
    </reaction>
</comment>
<dbReference type="EC" id="7.1.1.2" evidence="2 16"/>
<dbReference type="GO" id="GO:0005743">
    <property type="term" value="C:mitochondrial inner membrane"/>
    <property type="evidence" value="ECO:0007669"/>
    <property type="project" value="UniProtKB-SubCell"/>
</dbReference>
<dbReference type="PANTHER" id="PTHR42829:SF2">
    <property type="entry name" value="NADH-UBIQUINONE OXIDOREDUCTASE CHAIN 5"/>
    <property type="match status" value="1"/>
</dbReference>
<keyword evidence="14 16" id="KW-0472">Membrane</keyword>
<name>A0A481YLZ5_9METZ</name>